<evidence type="ECO:0000256" key="1">
    <source>
        <dbReference type="SAM" id="MobiDB-lite"/>
    </source>
</evidence>
<evidence type="ECO:0000259" key="3">
    <source>
        <dbReference type="Pfam" id="PF14195"/>
    </source>
</evidence>
<sequence length="267" mass="30905">MNKQVRVFQIKEIHHKQRAKSYAQQIEDGFLIHHQNYQSAYKGQVGPSETPVTVRGRLEEQRPNTFIGRPFGVSDVMVWDEEEKRKFFYVDKDELVEFGGFTDIDSAGNVVALMVPNYQVDGKTGTWLPYDSEVVEGVCFFMMRNEQRRDAVSPIVVDSKGVFVTEAPNGFENVRATITEYVRRAERKQQDVTEHEKCLTNGTYERARESGTEQNYNMIDGCVNNNPKKPRVIGNRVSVLDRLHIKLENRKQKEQGQQQQQERTLKN</sequence>
<protein>
    <submittedName>
        <fullName evidence="5">DUF4316 domain-containing protein</fullName>
    </submittedName>
</protein>
<dbReference type="Pfam" id="PF14191">
    <property type="entry name" value="YodL"/>
    <property type="match status" value="1"/>
</dbReference>
<feature type="domain" description="YodL-like" evidence="2">
    <location>
        <begin position="5"/>
        <end position="93"/>
    </location>
</feature>
<feature type="domain" description="Large polyvalent protein-associated" evidence="4">
    <location>
        <begin position="116"/>
        <end position="189"/>
    </location>
</feature>
<reference evidence="5 6" key="1">
    <citation type="submission" date="2019-08" db="EMBL/GenBank/DDBJ databases">
        <authorList>
            <person name="Duncan S."/>
            <person name="Walker A."/>
        </authorList>
    </citation>
    <scope>NUCLEOTIDE SEQUENCE [LARGE SCALE GENOMIC DNA]</scope>
    <source>
        <strain evidence="5 6">T3WBe13</strain>
    </source>
</reference>
<comment type="caution">
    <text evidence="5">The sequence shown here is derived from an EMBL/GenBank/DDBJ whole genome shotgun (WGS) entry which is preliminary data.</text>
</comment>
<feature type="compositionally biased region" description="Low complexity" evidence="1">
    <location>
        <begin position="255"/>
        <end position="267"/>
    </location>
</feature>
<proteinExistence type="predicted"/>
<dbReference type="AlphaFoldDB" id="A0A5S4VPH9"/>
<dbReference type="InterPro" id="IPR025923">
    <property type="entry name" value="YodL-like_dom"/>
</dbReference>
<reference evidence="5 6" key="2">
    <citation type="submission" date="2019-09" db="EMBL/GenBank/DDBJ databases">
        <title>Strain-level analysis of Eubacterium rectale using genomes from metagenomes.</title>
        <authorList>
            <person name="Karcher N."/>
            <person name="Segata N."/>
        </authorList>
    </citation>
    <scope>NUCLEOTIDE SEQUENCE [LARGE SCALE GENOMIC DNA]</scope>
    <source>
        <strain evidence="5 6">T3WBe13</strain>
    </source>
</reference>
<accession>A0A5S4VPH9</accession>
<dbReference type="Pfam" id="PF14195">
    <property type="entry name" value="DUF4316"/>
    <property type="match status" value="1"/>
</dbReference>
<evidence type="ECO:0000313" key="5">
    <source>
        <dbReference type="EMBL" id="TYL61101.1"/>
    </source>
</evidence>
<evidence type="ECO:0000259" key="2">
    <source>
        <dbReference type="Pfam" id="PF14191"/>
    </source>
</evidence>
<dbReference type="Pfam" id="PF18832">
    <property type="entry name" value="LPD18"/>
    <property type="match status" value="1"/>
</dbReference>
<dbReference type="Proteomes" id="UP000324327">
    <property type="component" value="Unassembled WGS sequence"/>
</dbReference>
<gene>
    <name evidence="5" type="ORF">FYL31_02100</name>
</gene>
<organism evidence="5 6">
    <name type="scientific">Agathobacter rectalis</name>
    <dbReference type="NCBI Taxonomy" id="39491"/>
    <lineage>
        <taxon>Bacteria</taxon>
        <taxon>Bacillati</taxon>
        <taxon>Bacillota</taxon>
        <taxon>Clostridia</taxon>
        <taxon>Lachnospirales</taxon>
        <taxon>Lachnospiraceae</taxon>
        <taxon>Agathobacter</taxon>
    </lineage>
</organism>
<dbReference type="InterPro" id="IPR041258">
    <property type="entry name" value="LPD18"/>
</dbReference>
<dbReference type="RefSeq" id="WP_148871814.1">
    <property type="nucleotide sequence ID" value="NZ_VSTF01000002.1"/>
</dbReference>
<dbReference type="EMBL" id="VSTF01000002">
    <property type="protein sequence ID" value="TYL61101.1"/>
    <property type="molecule type" value="Genomic_DNA"/>
</dbReference>
<feature type="region of interest" description="Disordered" evidence="1">
    <location>
        <begin position="248"/>
        <end position="267"/>
    </location>
</feature>
<evidence type="ECO:0000313" key="6">
    <source>
        <dbReference type="Proteomes" id="UP000324327"/>
    </source>
</evidence>
<evidence type="ECO:0000259" key="4">
    <source>
        <dbReference type="Pfam" id="PF18832"/>
    </source>
</evidence>
<dbReference type="InterPro" id="IPR025465">
    <property type="entry name" value="DUF4316"/>
</dbReference>
<feature type="domain" description="DUF4316" evidence="3">
    <location>
        <begin position="208"/>
        <end position="243"/>
    </location>
</feature>
<name>A0A5S4VPH9_9FIRM</name>